<dbReference type="InterPro" id="IPR014284">
    <property type="entry name" value="RNA_pol_sigma-70_dom"/>
</dbReference>
<keyword evidence="3" id="KW-0731">Sigma factor</keyword>
<dbReference type="SUPFAM" id="SSF88946">
    <property type="entry name" value="Sigma2 domain of RNA polymerase sigma factors"/>
    <property type="match status" value="1"/>
</dbReference>
<dbReference type="PANTHER" id="PTHR43133:SF51">
    <property type="entry name" value="RNA POLYMERASE SIGMA FACTOR"/>
    <property type="match status" value="1"/>
</dbReference>
<dbReference type="InterPro" id="IPR039425">
    <property type="entry name" value="RNA_pol_sigma-70-like"/>
</dbReference>
<dbReference type="RefSeq" id="WP_138185872.1">
    <property type="nucleotide sequence ID" value="NZ_LS992241.1"/>
</dbReference>
<feature type="domain" description="RNA polymerase sigma factor 70 region 4 type 2" evidence="6">
    <location>
        <begin position="115"/>
        <end position="167"/>
    </location>
</feature>
<evidence type="ECO:0000313" key="9">
    <source>
        <dbReference type="Proteomes" id="UP000304148"/>
    </source>
</evidence>
<dbReference type="InterPro" id="IPR013325">
    <property type="entry name" value="RNA_pol_sigma_r2"/>
</dbReference>
<dbReference type="GO" id="GO:0003677">
    <property type="term" value="F:DNA binding"/>
    <property type="evidence" value="ECO:0007669"/>
    <property type="project" value="InterPro"/>
</dbReference>
<evidence type="ECO:0000256" key="4">
    <source>
        <dbReference type="ARBA" id="ARBA00023163"/>
    </source>
</evidence>
<accession>A0A383RAR0</accession>
<sequence>MHHWIEAAKRGEREAFDPIVRKFTSMAYAVAYERLHDVQLAEDAVQEAFAEAFINLSRLRETEAFPGWFKVIVVRQANRILRRKCHPSVPLNDMTDLAEYGKSISDIVEQKELRRLLHESVSSLSSNMRVAVQLFYFYGYSLQEISAYLGTSIPVLKKRLFDARRKLKGILPVADFAHVCNSLYEGGKHMLHIVNGDHVANTLRKVIPQGDILVWREVYPEGPNFTNPADASNRQVRAQYLEQALGIPASEFTLVSSDQEQQLARFAEYEEVVLWFEHDLFDQTMLSYLLHWFEQQSLGRTKLSLLCIGSFPGIELFRGLGQLNEEQLASLSGTWQTVGREQLMLGKALWEAYTSPDPSKLVELLQEDTSALPYAHQAFQQHLAQFPSIHNGLGLVEQFTLEQVACGIASPYELFKHVCNRLHELGMGDLQYWHVLAKLTSGTHPLLHVERVEAFPNFQGTPPSFRECTLSLTEAGRQVLEGQADWGALNGIDTWLGGVHLTGKYVPWRWDTVAKALVHL</sequence>
<proteinExistence type="inferred from homology"/>
<protein>
    <submittedName>
        <fullName evidence="8">DNA-directed RNA polymerase subunit sigma</fullName>
    </submittedName>
</protein>
<evidence type="ECO:0000256" key="2">
    <source>
        <dbReference type="ARBA" id="ARBA00023015"/>
    </source>
</evidence>
<dbReference type="PANTHER" id="PTHR43133">
    <property type="entry name" value="RNA POLYMERASE ECF-TYPE SIGMA FACTO"/>
    <property type="match status" value="1"/>
</dbReference>
<dbReference type="GO" id="GO:0016987">
    <property type="term" value="F:sigma factor activity"/>
    <property type="evidence" value="ECO:0007669"/>
    <property type="project" value="UniProtKB-KW"/>
</dbReference>
<dbReference type="NCBIfam" id="TIGR02937">
    <property type="entry name" value="sigma70-ECF"/>
    <property type="match status" value="1"/>
</dbReference>
<dbReference type="GO" id="GO:0006352">
    <property type="term" value="P:DNA-templated transcription initiation"/>
    <property type="evidence" value="ECO:0007669"/>
    <property type="project" value="InterPro"/>
</dbReference>
<dbReference type="Pfam" id="PF08874">
    <property type="entry name" value="DUF1835"/>
    <property type="match status" value="1"/>
</dbReference>
<dbReference type="CDD" id="cd06171">
    <property type="entry name" value="Sigma70_r4"/>
    <property type="match status" value="1"/>
</dbReference>
<dbReference type="Pfam" id="PF08281">
    <property type="entry name" value="Sigma70_r4_2"/>
    <property type="match status" value="1"/>
</dbReference>
<reference evidence="9" key="1">
    <citation type="submission" date="2018-08" db="EMBL/GenBank/DDBJ databases">
        <authorList>
            <person name="Chevrot R."/>
        </authorList>
    </citation>
    <scope>NUCLEOTIDE SEQUENCE [LARGE SCALE GENOMIC DNA]</scope>
</reference>
<name>A0A383RAR0_PAEAL</name>
<feature type="domain" description="RNA polymerase sigma-70 region 2" evidence="5">
    <location>
        <begin position="20"/>
        <end position="84"/>
    </location>
</feature>
<evidence type="ECO:0000313" key="8">
    <source>
        <dbReference type="EMBL" id="SYX83873.1"/>
    </source>
</evidence>
<dbReference type="InterPro" id="IPR014973">
    <property type="entry name" value="DUF1835"/>
</dbReference>
<dbReference type="AlphaFoldDB" id="A0A383RAR0"/>
<dbReference type="Gene3D" id="1.10.1740.10">
    <property type="match status" value="1"/>
</dbReference>
<evidence type="ECO:0000256" key="3">
    <source>
        <dbReference type="ARBA" id="ARBA00023082"/>
    </source>
</evidence>
<organism evidence="8 9">
    <name type="scientific">Paenibacillus alvei</name>
    <name type="common">Bacillus alvei</name>
    <dbReference type="NCBI Taxonomy" id="44250"/>
    <lineage>
        <taxon>Bacteria</taxon>
        <taxon>Bacillati</taxon>
        <taxon>Bacillota</taxon>
        <taxon>Bacilli</taxon>
        <taxon>Bacillales</taxon>
        <taxon>Paenibacillaceae</taxon>
        <taxon>Paenibacillus</taxon>
    </lineage>
</organism>
<evidence type="ECO:0000259" key="7">
    <source>
        <dbReference type="Pfam" id="PF08874"/>
    </source>
</evidence>
<evidence type="ECO:0000259" key="5">
    <source>
        <dbReference type="Pfam" id="PF04542"/>
    </source>
</evidence>
<keyword evidence="8" id="KW-0240">DNA-directed RNA polymerase</keyword>
<feature type="domain" description="DUF1835" evidence="7">
    <location>
        <begin position="191"/>
        <end position="297"/>
    </location>
</feature>
<gene>
    <name evidence="8" type="ORF">PBLR_12295</name>
</gene>
<dbReference type="InterPro" id="IPR013324">
    <property type="entry name" value="RNA_pol_sigma_r3/r4-like"/>
</dbReference>
<dbReference type="InterPro" id="IPR036388">
    <property type="entry name" value="WH-like_DNA-bd_sf"/>
</dbReference>
<dbReference type="Proteomes" id="UP000304148">
    <property type="component" value="Chromosome"/>
</dbReference>
<dbReference type="Pfam" id="PF04542">
    <property type="entry name" value="Sigma70_r2"/>
    <property type="match status" value="1"/>
</dbReference>
<evidence type="ECO:0000259" key="6">
    <source>
        <dbReference type="Pfam" id="PF08281"/>
    </source>
</evidence>
<evidence type="ECO:0000256" key="1">
    <source>
        <dbReference type="ARBA" id="ARBA00010641"/>
    </source>
</evidence>
<keyword evidence="4" id="KW-0804">Transcription</keyword>
<dbReference type="Gene3D" id="1.10.10.10">
    <property type="entry name" value="Winged helix-like DNA-binding domain superfamily/Winged helix DNA-binding domain"/>
    <property type="match status" value="1"/>
</dbReference>
<dbReference type="EMBL" id="LS992241">
    <property type="protein sequence ID" value="SYX83873.1"/>
    <property type="molecule type" value="Genomic_DNA"/>
</dbReference>
<dbReference type="SUPFAM" id="SSF88659">
    <property type="entry name" value="Sigma3 and sigma4 domains of RNA polymerase sigma factors"/>
    <property type="match status" value="1"/>
</dbReference>
<keyword evidence="2" id="KW-0805">Transcription regulation</keyword>
<dbReference type="GO" id="GO:0000428">
    <property type="term" value="C:DNA-directed RNA polymerase complex"/>
    <property type="evidence" value="ECO:0007669"/>
    <property type="project" value="UniProtKB-KW"/>
</dbReference>
<comment type="similarity">
    <text evidence="1">Belongs to the sigma-70 factor family. ECF subfamily.</text>
</comment>
<dbReference type="InterPro" id="IPR013249">
    <property type="entry name" value="RNA_pol_sigma70_r4_t2"/>
</dbReference>
<dbReference type="InterPro" id="IPR007627">
    <property type="entry name" value="RNA_pol_sigma70_r2"/>
</dbReference>